<dbReference type="FunFam" id="3.40.50.300:FF:000606">
    <property type="entry name" value="IS100 transposase orfB"/>
    <property type="match status" value="1"/>
</dbReference>
<sequence>MNLQHNRIEQICDVLKLERIGSEWPAMAQQCAREDASHGDFLERLLGIENDARIERQRAALMKIATLPSVKTIEDYDFAFASGAPRAQIQELAALSFIERAENVVFLGPSGVGKSHLAQALAYRAVMAGIKTRFLTAADLMMQLATAHKQDRLQQYFNRAIIGPRLLVIDEIGYLPFGREEANLFFNVVAQRYERTSIIVTSNLPFSQWASCFSEDQTLTAALLDRLLHHAHIVQIAGESYRLKDKRKAGNIKIRN</sequence>
<dbReference type="PANTHER" id="PTHR30050:SF4">
    <property type="entry name" value="ATP-BINDING PROTEIN RV3427C IN INSERTION SEQUENCE-RELATED"/>
    <property type="match status" value="1"/>
</dbReference>
<comment type="caution">
    <text evidence="5">The sequence shown here is derived from an EMBL/GenBank/DDBJ whole genome shotgun (WGS) entry which is preliminary data.</text>
</comment>
<dbReference type="STRING" id="35814.BBB42_07930"/>
<dbReference type="GO" id="GO:0006260">
    <property type="term" value="P:DNA replication"/>
    <property type="evidence" value="ECO:0007669"/>
    <property type="project" value="TreeGrafter"/>
</dbReference>
<dbReference type="InterPro" id="IPR027417">
    <property type="entry name" value="P-loop_NTPase"/>
</dbReference>
<dbReference type="Pfam" id="PF01695">
    <property type="entry name" value="IstB_IS21"/>
    <property type="match status" value="1"/>
</dbReference>
<dbReference type="InterPro" id="IPR028350">
    <property type="entry name" value="DNAC/IstB-like"/>
</dbReference>
<evidence type="ECO:0000256" key="3">
    <source>
        <dbReference type="ARBA" id="ARBA00022840"/>
    </source>
</evidence>
<dbReference type="GeneID" id="99734575"/>
<feature type="domain" description="AAA+ ATPase" evidence="4">
    <location>
        <begin position="100"/>
        <end position="237"/>
    </location>
</feature>
<protein>
    <submittedName>
        <fullName evidence="5">IstB-like ATP-binding protein</fullName>
    </submittedName>
</protein>
<evidence type="ECO:0000259" key="4">
    <source>
        <dbReference type="SMART" id="SM00382"/>
    </source>
</evidence>
<keyword evidence="3 5" id="KW-0067">ATP-binding</keyword>
<name>A0A158M7Q1_9BORD</name>
<evidence type="ECO:0000256" key="2">
    <source>
        <dbReference type="ARBA" id="ARBA00022741"/>
    </source>
</evidence>
<evidence type="ECO:0000313" key="5">
    <source>
        <dbReference type="EMBL" id="KAK95860.1"/>
    </source>
</evidence>
<dbReference type="GO" id="GO:0005524">
    <property type="term" value="F:ATP binding"/>
    <property type="evidence" value="ECO:0007669"/>
    <property type="project" value="UniProtKB-KW"/>
</dbReference>
<dbReference type="PRINTS" id="PR00300">
    <property type="entry name" value="CLPPROTEASEA"/>
</dbReference>
<evidence type="ECO:0000313" key="6">
    <source>
        <dbReference type="Proteomes" id="UP000026682"/>
    </source>
</evidence>
<dbReference type="InterPro" id="IPR001270">
    <property type="entry name" value="ClpA/B"/>
</dbReference>
<accession>A0A158M7Q1</accession>
<gene>
    <name evidence="5" type="ORF">L497_1060</name>
</gene>
<dbReference type="PIRSF" id="PIRSF003073">
    <property type="entry name" value="DNAC_TnpB_IstB"/>
    <property type="match status" value="1"/>
</dbReference>
<comment type="similarity">
    <text evidence="1">Belongs to the IS21/IS1162 putative ATP-binding protein family.</text>
</comment>
<dbReference type="NCBIfam" id="NF006616">
    <property type="entry name" value="PRK09183.1"/>
    <property type="match status" value="1"/>
</dbReference>
<dbReference type="SMART" id="SM00382">
    <property type="entry name" value="AAA"/>
    <property type="match status" value="1"/>
</dbReference>
<dbReference type="PATRIC" id="fig|1331206.3.peg.1256"/>
<dbReference type="Gene3D" id="3.40.50.300">
    <property type="entry name" value="P-loop containing nucleotide triphosphate hydrolases"/>
    <property type="match status" value="1"/>
</dbReference>
<proteinExistence type="inferred from homology"/>
<dbReference type="InterPro" id="IPR003593">
    <property type="entry name" value="AAA+_ATPase"/>
</dbReference>
<keyword evidence="2" id="KW-0547">Nucleotide-binding</keyword>
<dbReference type="RefSeq" id="WP_005013542.1">
    <property type="nucleotide sequence ID" value="NZ_JFZZ01000047.1"/>
</dbReference>
<reference evidence="5 6" key="1">
    <citation type="submission" date="2014-03" db="EMBL/GenBank/DDBJ databases">
        <title>Genome sequence of Bordetella holmseii.</title>
        <authorList>
            <person name="Harvill E."/>
            <person name="Goodfield L.L."/>
            <person name="Ivanov Y."/>
            <person name="Meyer J.A."/>
            <person name="Newth C."/>
            <person name="Cassiday P."/>
            <person name="Tondella M.L."/>
            <person name="Liao P."/>
            <person name="Zimmerman J."/>
            <person name="Meert K."/>
            <person name="Wessel D."/>
            <person name="Berger J."/>
            <person name="Dean J.M."/>
            <person name="Holubkov R."/>
            <person name="Burr J."/>
            <person name="Liu T."/>
            <person name="Brinkac L.M."/>
            <person name="Sanka R."/>
            <person name="Kim M."/>
            <person name="Losada L."/>
        </authorList>
    </citation>
    <scope>NUCLEOTIDE SEQUENCE [LARGE SCALE GENOMIC DNA]</scope>
    <source>
        <strain evidence="5 6">CDC-H585-BH</strain>
    </source>
</reference>
<dbReference type="CDD" id="cd00009">
    <property type="entry name" value="AAA"/>
    <property type="match status" value="1"/>
</dbReference>
<dbReference type="Proteomes" id="UP000026682">
    <property type="component" value="Unassembled WGS sequence"/>
</dbReference>
<dbReference type="PANTHER" id="PTHR30050">
    <property type="entry name" value="CHROMOSOMAL REPLICATION INITIATOR PROTEIN DNAA"/>
    <property type="match status" value="1"/>
</dbReference>
<dbReference type="AlphaFoldDB" id="A0A158M7Q1"/>
<dbReference type="InterPro" id="IPR002611">
    <property type="entry name" value="IstB_ATP-bd"/>
</dbReference>
<evidence type="ECO:0000256" key="1">
    <source>
        <dbReference type="ARBA" id="ARBA00008059"/>
    </source>
</evidence>
<organism evidence="5 6">
    <name type="scientific">Bordetella holmesii CDC-H585-BH</name>
    <dbReference type="NCBI Taxonomy" id="1331206"/>
    <lineage>
        <taxon>Bacteria</taxon>
        <taxon>Pseudomonadati</taxon>
        <taxon>Pseudomonadota</taxon>
        <taxon>Betaproteobacteria</taxon>
        <taxon>Burkholderiales</taxon>
        <taxon>Alcaligenaceae</taxon>
        <taxon>Bordetella</taxon>
    </lineage>
</organism>
<dbReference type="EMBL" id="JFZZ01000047">
    <property type="protein sequence ID" value="KAK95860.1"/>
    <property type="molecule type" value="Genomic_DNA"/>
</dbReference>
<dbReference type="NCBIfam" id="NF038214">
    <property type="entry name" value="IS21_help_AAA"/>
    <property type="match status" value="1"/>
</dbReference>
<dbReference type="SUPFAM" id="SSF52540">
    <property type="entry name" value="P-loop containing nucleoside triphosphate hydrolases"/>
    <property type="match status" value="1"/>
</dbReference>
<dbReference type="InterPro" id="IPR047661">
    <property type="entry name" value="IstB"/>
</dbReference>